<dbReference type="InterPro" id="IPR019289">
    <property type="entry name" value="Phage_tail_E/E"/>
</dbReference>
<keyword evidence="1" id="KW-0614">Plasmid</keyword>
<name>A0A806CJP6_ZYMMO</name>
<dbReference type="GeneID" id="79905294"/>
<gene>
    <name evidence="1" type="ORF">ZZM4_0016</name>
</gene>
<geneLocation type="plasmid" evidence="1">
    <name>pZZM401</name>
</geneLocation>
<reference evidence="1" key="1">
    <citation type="submission" date="2010-01" db="EMBL/GenBank/DDBJ databases">
        <title>Complete sequence of plasmid1 of Zymomonas mobilis subsp. mobilis ZM4.</title>
        <authorList>
            <consortium name="US DOE Joint Genome Institute"/>
            <person name="Lucas S."/>
            <person name="Copeland A."/>
            <person name="Lapidus A."/>
            <person name="Glavina del Rio T."/>
            <person name="Tice H."/>
            <person name="Bruce D."/>
            <person name="Goodwin L."/>
            <person name="Pitluck S."/>
            <person name="Balakireva M."/>
            <person name="Brettin T."/>
            <person name="Detter J.C."/>
            <person name="Han C."/>
            <person name="Larimer F."/>
            <person name="Land M."/>
            <person name="Hauser L."/>
            <person name="Kyrpides N."/>
            <person name="Mikhailova N."/>
            <person name="Pappas K."/>
        </authorList>
    </citation>
    <scope>NUCLEOTIDE SEQUENCE [LARGE SCALE GENOMIC DNA]</scope>
    <source>
        <strain evidence="1">ZM4</strain>
        <plasmid evidence="1">pZZM401</plasmid>
    </source>
</reference>
<sequence length="126" mass="13595">MENENTIAPDQSQNATVNAVTPAADVVASPVIDASANNTIKLGYALMRGEQEIKNIELRKPVTGDLRGLSVTQLLNTDVDQMCKFLPRITTPALMPSEIEKLPVGDFLSLAMKSLGFFTESQSQTA</sequence>
<evidence type="ECO:0000313" key="1">
    <source>
        <dbReference type="EMBL" id="ADC33792.1"/>
    </source>
</evidence>
<organism evidence="1">
    <name type="scientific">Zymomonas mobilis subsp. mobilis (strain ATCC 31821 / ZM4 / CP4)</name>
    <dbReference type="NCBI Taxonomy" id="264203"/>
    <lineage>
        <taxon>Bacteria</taxon>
        <taxon>Pseudomonadati</taxon>
        <taxon>Pseudomonadota</taxon>
        <taxon>Alphaproteobacteria</taxon>
        <taxon>Sphingomonadales</taxon>
        <taxon>Zymomonadaceae</taxon>
        <taxon>Zymomonas</taxon>
    </lineage>
</organism>
<accession>A0A806CJP6</accession>
<protein>
    <submittedName>
        <fullName evidence="1">Tail E family protein</fullName>
    </submittedName>
</protein>
<dbReference type="Pfam" id="PF10109">
    <property type="entry name" value="Phage_TAC_7"/>
    <property type="match status" value="1"/>
</dbReference>
<dbReference type="AlphaFoldDB" id="A0A806CJP6"/>
<dbReference type="RefSeq" id="WP_012954682.1">
    <property type="nucleotide sequence ID" value="NC_013784.1"/>
</dbReference>
<proteinExistence type="predicted"/>
<dbReference type="EMBL" id="CP001881">
    <property type="protein sequence ID" value="ADC33792.1"/>
    <property type="molecule type" value="Genomic_DNA"/>
</dbReference>